<dbReference type="Pfam" id="PF00989">
    <property type="entry name" value="PAS"/>
    <property type="match status" value="1"/>
</dbReference>
<sequence length="222" mass="25506">MAESIKDKVAELESHNRLLTNNLVDAVWVINAGNLKYEYVTPSIYRFSGYTAEELIGKPITHRFVEKSQVKALVTIETSLNQYESGDRDGTRTLEVEMMHKNGGTYWVEVRAKLMEEPGSPLKIVGVTRDITLRKTAELQMEEQNRKLAAALAEKDRLLKEIKVLRSMLPICSGCRRIRDESGKWWPLDAYVKEHTDSDFTHTICPDCKDVYYPDLKKKCNH</sequence>
<dbReference type="Gene3D" id="3.30.450.20">
    <property type="entry name" value="PAS domain"/>
    <property type="match status" value="1"/>
</dbReference>
<dbReference type="EMBL" id="AP021875">
    <property type="protein sequence ID" value="BBO72842.1"/>
    <property type="molecule type" value="Genomic_DNA"/>
</dbReference>
<dbReference type="InterPro" id="IPR000014">
    <property type="entry name" value="PAS"/>
</dbReference>
<keyword evidence="1" id="KW-0175">Coiled coil</keyword>
<dbReference type="RefSeq" id="WP_170302074.1">
    <property type="nucleotide sequence ID" value="NZ_AP021875.1"/>
</dbReference>
<proteinExistence type="predicted"/>
<feature type="domain" description="PAC" evidence="3">
    <location>
        <begin position="92"/>
        <end position="143"/>
    </location>
</feature>
<accession>A0A5K7YSN9</accession>
<evidence type="ECO:0008006" key="6">
    <source>
        <dbReference type="Google" id="ProtNLM"/>
    </source>
</evidence>
<feature type="domain" description="PAS" evidence="2">
    <location>
        <begin position="12"/>
        <end position="87"/>
    </location>
</feature>
<evidence type="ECO:0000259" key="3">
    <source>
        <dbReference type="PROSITE" id="PS50113"/>
    </source>
</evidence>
<dbReference type="PROSITE" id="PS50112">
    <property type="entry name" value="PAS"/>
    <property type="match status" value="1"/>
</dbReference>
<evidence type="ECO:0000313" key="4">
    <source>
        <dbReference type="EMBL" id="BBO72842.1"/>
    </source>
</evidence>
<dbReference type="PROSITE" id="PS50113">
    <property type="entry name" value="PAC"/>
    <property type="match status" value="1"/>
</dbReference>
<gene>
    <name evidence="4" type="ORF">DSCW_02590</name>
</gene>
<dbReference type="InterPro" id="IPR013767">
    <property type="entry name" value="PAS_fold"/>
</dbReference>
<protein>
    <recommendedName>
        <fullName evidence="6">PAC domain-containing protein</fullName>
    </recommendedName>
</protein>
<dbReference type="InterPro" id="IPR035965">
    <property type="entry name" value="PAS-like_dom_sf"/>
</dbReference>
<feature type="coiled-coil region" evidence="1">
    <location>
        <begin position="134"/>
        <end position="168"/>
    </location>
</feature>
<dbReference type="AlphaFoldDB" id="A0A5K7YSN9"/>
<evidence type="ECO:0000259" key="2">
    <source>
        <dbReference type="PROSITE" id="PS50112"/>
    </source>
</evidence>
<dbReference type="SMART" id="SM00091">
    <property type="entry name" value="PAS"/>
    <property type="match status" value="1"/>
</dbReference>
<keyword evidence="5" id="KW-1185">Reference proteome</keyword>
<evidence type="ECO:0000256" key="1">
    <source>
        <dbReference type="SAM" id="Coils"/>
    </source>
</evidence>
<dbReference type="KEGG" id="dwd:DSCW_02590"/>
<reference evidence="4 5" key="1">
    <citation type="submission" date="2019-11" db="EMBL/GenBank/DDBJ databases">
        <title>Comparative genomics of hydrocarbon-degrading Desulfosarcina strains.</title>
        <authorList>
            <person name="Watanabe M."/>
            <person name="Kojima H."/>
            <person name="Fukui M."/>
        </authorList>
    </citation>
    <scope>NUCLEOTIDE SEQUENCE [LARGE SCALE GENOMIC DNA]</scope>
    <source>
        <strain evidence="4 5">PP31</strain>
    </source>
</reference>
<name>A0A5K7YSN9_9BACT</name>
<dbReference type="CDD" id="cd00130">
    <property type="entry name" value="PAS"/>
    <property type="match status" value="1"/>
</dbReference>
<dbReference type="InterPro" id="IPR000700">
    <property type="entry name" value="PAS-assoc_C"/>
</dbReference>
<organism evidence="4 5">
    <name type="scientific">Desulfosarcina widdelii</name>
    <dbReference type="NCBI Taxonomy" id="947919"/>
    <lineage>
        <taxon>Bacteria</taxon>
        <taxon>Pseudomonadati</taxon>
        <taxon>Thermodesulfobacteriota</taxon>
        <taxon>Desulfobacteria</taxon>
        <taxon>Desulfobacterales</taxon>
        <taxon>Desulfosarcinaceae</taxon>
        <taxon>Desulfosarcina</taxon>
    </lineage>
</organism>
<dbReference type="Proteomes" id="UP000427769">
    <property type="component" value="Chromosome"/>
</dbReference>
<dbReference type="SMART" id="SM00086">
    <property type="entry name" value="PAC"/>
    <property type="match status" value="1"/>
</dbReference>
<dbReference type="InterPro" id="IPR001610">
    <property type="entry name" value="PAC"/>
</dbReference>
<evidence type="ECO:0000313" key="5">
    <source>
        <dbReference type="Proteomes" id="UP000427769"/>
    </source>
</evidence>
<dbReference type="GO" id="GO:0006355">
    <property type="term" value="P:regulation of DNA-templated transcription"/>
    <property type="evidence" value="ECO:0007669"/>
    <property type="project" value="InterPro"/>
</dbReference>
<dbReference type="NCBIfam" id="TIGR00229">
    <property type="entry name" value="sensory_box"/>
    <property type="match status" value="1"/>
</dbReference>
<dbReference type="SUPFAM" id="SSF55785">
    <property type="entry name" value="PYP-like sensor domain (PAS domain)"/>
    <property type="match status" value="1"/>
</dbReference>